<accession>A0A0R1WF45</accession>
<protein>
    <submittedName>
        <fullName evidence="1">Uncharacterized protein</fullName>
    </submittedName>
</protein>
<dbReference type="InterPro" id="IPR053707">
    <property type="entry name" value="UPF0637_domain_sf"/>
</dbReference>
<evidence type="ECO:0000313" key="1">
    <source>
        <dbReference type="EMBL" id="KRM13491.1"/>
    </source>
</evidence>
<keyword evidence="2" id="KW-1185">Reference proteome</keyword>
<gene>
    <name evidence="1" type="ORF">FD16_GL000058</name>
</gene>
<sequence>MFNQNDFDVFNDRTLEGRMTKIKTIIDPKFEQLAGTLQPILQDKGVIVYSHIAKHLRRTINPPVDTWVAFGPHKKGYKKDPHFEVGFWPDCMFVWLDVLQEARVQEGITSRVMQSEKLVSYLGNNWSISNDHTTSTVVKNTSENLAAIVSKFSNLKTSEFLVGKMWPSNDQFFSLESEKQQTIITDTIVSMLPVYKMLIGE</sequence>
<dbReference type="STRING" id="1423807.FD16_GL000058"/>
<comment type="caution">
    <text evidence="1">The sequence shown here is derived from an EMBL/GenBank/DDBJ whole genome shotgun (WGS) entry which is preliminary data.</text>
</comment>
<dbReference type="Proteomes" id="UP000051820">
    <property type="component" value="Unassembled WGS sequence"/>
</dbReference>
<reference evidence="1 2" key="1">
    <citation type="journal article" date="2015" name="Genome Announc.">
        <title>Expanding the biotechnology potential of lactobacilli through comparative genomics of 213 strains and associated genera.</title>
        <authorList>
            <person name="Sun Z."/>
            <person name="Harris H.M."/>
            <person name="McCann A."/>
            <person name="Guo C."/>
            <person name="Argimon S."/>
            <person name="Zhang W."/>
            <person name="Yang X."/>
            <person name="Jeffery I.B."/>
            <person name="Cooney J.C."/>
            <person name="Kagawa T.F."/>
            <person name="Liu W."/>
            <person name="Song Y."/>
            <person name="Salvetti E."/>
            <person name="Wrobel A."/>
            <person name="Rasinkangas P."/>
            <person name="Parkhill J."/>
            <person name="Rea M.C."/>
            <person name="O'Sullivan O."/>
            <person name="Ritari J."/>
            <person name="Douillard F.P."/>
            <person name="Paul Ross R."/>
            <person name="Yang R."/>
            <person name="Briner A.E."/>
            <person name="Felis G.E."/>
            <person name="de Vos W.M."/>
            <person name="Barrangou R."/>
            <person name="Klaenhammer T.R."/>
            <person name="Caufield P.W."/>
            <person name="Cui Y."/>
            <person name="Zhang H."/>
            <person name="O'Toole P.W."/>
        </authorList>
    </citation>
    <scope>NUCLEOTIDE SEQUENCE [LARGE SCALE GENOMIC DNA]</scope>
    <source>
        <strain evidence="1 2">DSM 5007</strain>
    </source>
</reference>
<dbReference type="Pfam" id="PF06335">
    <property type="entry name" value="DUF1054"/>
    <property type="match status" value="1"/>
</dbReference>
<name>A0A0R1WF45_9LACO</name>
<proteinExistence type="predicted"/>
<dbReference type="eggNOG" id="COG4493">
    <property type="taxonomic scope" value="Bacteria"/>
</dbReference>
<dbReference type="Gene3D" id="3.30.930.20">
    <property type="entry name" value="Protein of unknown function DUF1054"/>
    <property type="match status" value="1"/>
</dbReference>
<evidence type="ECO:0000313" key="2">
    <source>
        <dbReference type="Proteomes" id="UP000051820"/>
    </source>
</evidence>
<dbReference type="AlphaFoldDB" id="A0A0R1WF45"/>
<organism evidence="1 2">
    <name type="scientific">Paucilactobacillus suebicus DSM 5007 = KCTC 3549</name>
    <dbReference type="NCBI Taxonomy" id="1423807"/>
    <lineage>
        <taxon>Bacteria</taxon>
        <taxon>Bacillati</taxon>
        <taxon>Bacillota</taxon>
        <taxon>Bacilli</taxon>
        <taxon>Lactobacillales</taxon>
        <taxon>Lactobacillaceae</taxon>
        <taxon>Paucilactobacillus</taxon>
    </lineage>
</organism>
<dbReference type="RefSeq" id="WP_056938510.1">
    <property type="nucleotide sequence ID" value="NZ_AZGF01000001.1"/>
</dbReference>
<dbReference type="EMBL" id="AZGF01000001">
    <property type="protein sequence ID" value="KRM13491.1"/>
    <property type="molecule type" value="Genomic_DNA"/>
</dbReference>
<dbReference type="PATRIC" id="fig|1423807.3.peg.58"/>
<dbReference type="SUPFAM" id="SSF142913">
    <property type="entry name" value="YktB/PF0168-like"/>
    <property type="match status" value="1"/>
</dbReference>
<dbReference type="InterPro" id="IPR009403">
    <property type="entry name" value="UPF0637"/>
</dbReference>